<keyword evidence="8" id="KW-0297">G-protein coupled receptor</keyword>
<organism evidence="18 19">
    <name type="scientific">Onychostoma macrolepis</name>
    <dbReference type="NCBI Taxonomy" id="369639"/>
    <lineage>
        <taxon>Eukaryota</taxon>
        <taxon>Metazoa</taxon>
        <taxon>Chordata</taxon>
        <taxon>Craniata</taxon>
        <taxon>Vertebrata</taxon>
        <taxon>Euteleostomi</taxon>
        <taxon>Actinopterygii</taxon>
        <taxon>Neopterygii</taxon>
        <taxon>Teleostei</taxon>
        <taxon>Ostariophysi</taxon>
        <taxon>Cypriniformes</taxon>
        <taxon>Cyprinidae</taxon>
        <taxon>Acrossocheilinae</taxon>
        <taxon>Onychostoma</taxon>
    </lineage>
</organism>
<dbReference type="GO" id="GO:0035025">
    <property type="term" value="P:positive regulation of Rho protein signal transduction"/>
    <property type="evidence" value="ECO:0007669"/>
    <property type="project" value="TreeGrafter"/>
</dbReference>
<keyword evidence="19" id="KW-1185">Reference proteome</keyword>
<evidence type="ECO:0000256" key="13">
    <source>
        <dbReference type="ARBA" id="ARBA00023180"/>
    </source>
</evidence>
<feature type="transmembrane region" description="Helical" evidence="16">
    <location>
        <begin position="209"/>
        <end position="229"/>
    </location>
</feature>
<dbReference type="PRINTS" id="PR00237">
    <property type="entry name" value="GPCRRHODOPSN"/>
</dbReference>
<evidence type="ECO:0000256" key="5">
    <source>
        <dbReference type="ARBA" id="ARBA00022696"/>
    </source>
</evidence>
<comment type="caution">
    <text evidence="18">The sequence shown here is derived from an EMBL/GenBank/DDBJ whole genome shotgun (WGS) entry which is preliminary data.</text>
</comment>
<reference evidence="18 19" key="1">
    <citation type="submission" date="2020-04" db="EMBL/GenBank/DDBJ databases">
        <title>Chromosome-level genome assembly of a cyprinid fish Onychostoma macrolepis by integration of Nanopore Sequencing, Bionano and Hi-C technology.</title>
        <authorList>
            <person name="Wang D."/>
        </authorList>
    </citation>
    <scope>NUCLEOTIDE SEQUENCE [LARGE SCALE GENOMIC DNA]</scope>
    <source>
        <strain evidence="18">SWU-2019</strain>
        <tissue evidence="18">Muscle</tissue>
    </source>
</reference>
<feature type="domain" description="G-protein coupled receptors family 1 profile" evidence="17">
    <location>
        <begin position="191"/>
        <end position="440"/>
    </location>
</feature>
<dbReference type="Pfam" id="PF00001">
    <property type="entry name" value="7tm_1"/>
    <property type="match status" value="2"/>
</dbReference>
<comment type="subcellular location">
    <subcellularLocation>
        <location evidence="1">Cell membrane</location>
        <topology evidence="1">Multi-pass membrane protein</topology>
    </subcellularLocation>
</comment>
<protein>
    <recommendedName>
        <fullName evidence="2">Proteinase-activated receptor 1</fullName>
    </recommendedName>
    <alternativeName>
        <fullName evidence="15">Thrombin receptor</fullName>
    </alternativeName>
</protein>
<keyword evidence="7 16" id="KW-1133">Transmembrane helix</keyword>
<dbReference type="SUPFAM" id="SSF81321">
    <property type="entry name" value="Family A G protein-coupled receptor-like"/>
    <property type="match status" value="2"/>
</dbReference>
<dbReference type="Proteomes" id="UP000579812">
    <property type="component" value="Unassembled WGS sequence"/>
</dbReference>
<keyword evidence="9" id="KW-0094">Blood coagulation</keyword>
<dbReference type="PANTHER" id="PTHR24232">
    <property type="entry name" value="G-PROTEIN COUPLED RECEPTOR"/>
    <property type="match status" value="1"/>
</dbReference>
<evidence type="ECO:0000256" key="12">
    <source>
        <dbReference type="ARBA" id="ARBA00023170"/>
    </source>
</evidence>
<keyword evidence="10 16" id="KW-0472">Membrane</keyword>
<evidence type="ECO:0000256" key="3">
    <source>
        <dbReference type="ARBA" id="ARBA00022475"/>
    </source>
</evidence>
<evidence type="ECO:0000313" key="18">
    <source>
        <dbReference type="EMBL" id="KAF4098842.1"/>
    </source>
</evidence>
<evidence type="ECO:0000256" key="11">
    <source>
        <dbReference type="ARBA" id="ARBA00023157"/>
    </source>
</evidence>
<accession>A0A7J6BYW3</accession>
<keyword evidence="12" id="KW-0675">Receptor</keyword>
<evidence type="ECO:0000256" key="4">
    <source>
        <dbReference type="ARBA" id="ARBA00022692"/>
    </source>
</evidence>
<feature type="transmembrane region" description="Helical" evidence="16">
    <location>
        <begin position="249"/>
        <end position="270"/>
    </location>
</feature>
<dbReference type="InterPro" id="IPR003912">
    <property type="entry name" value="Protea_act_rcpt"/>
</dbReference>
<evidence type="ECO:0000313" key="19">
    <source>
        <dbReference type="Proteomes" id="UP000579812"/>
    </source>
</evidence>
<keyword evidence="5" id="KW-0356">Hemostasis</keyword>
<evidence type="ECO:0000256" key="16">
    <source>
        <dbReference type="SAM" id="Phobius"/>
    </source>
</evidence>
<dbReference type="EMBL" id="JAAMOB010000021">
    <property type="protein sequence ID" value="KAF4098842.1"/>
    <property type="molecule type" value="Genomic_DNA"/>
</dbReference>
<evidence type="ECO:0000256" key="15">
    <source>
        <dbReference type="ARBA" id="ARBA00031780"/>
    </source>
</evidence>
<keyword evidence="13" id="KW-0325">Glycoprotein</keyword>
<feature type="transmembrane region" description="Helical" evidence="16">
    <location>
        <begin position="421"/>
        <end position="442"/>
    </location>
</feature>
<sequence length="466" mass="52207">MSHLACVDLLFTLLLPLKIHYQLNASDWVFGEAACRVLSAAYYCYMYCSILLMMCMSVDRLLAVVFPITSLTWRSTRKATCVCVLVWLLALAESSVSFEQTDEPIDNNKSSMQTSDELGSGLGRDSNIFDIDSVIDKIIPLRQACNSTNLDAVNCNKTTQDTYNISEESVDFLKGLLPSFYIIIILISLPLNALALVTFTSRIQEKQPAVIYMSHLACVDLLFTLLLPLKIHYQLNASDWVFGEAACRVLSAAYYCYMYCSILLMMCMSVDRLLAVVFPITSLTWRSTRKATCVCVLVWLLALAGTVPLLSITQTFKIKDVGASPVLYHTQLYAYLFIILSCLYFFLPLVITIVSYSTIIYVLTTKNDHLETSYSDKRRRAVIMAIGVLSEFVMCFAPTNGILLYHCVHLATGGSSEEGKYYLPAVCLGSASAFLDPLLYYYGSSQCREQIHSLICWRKTKSTTIP</sequence>
<name>A0A7J6BYW3_9TELE</name>
<dbReference type="PROSITE" id="PS50262">
    <property type="entry name" value="G_PROTEIN_RECEP_F1_2"/>
    <property type="match status" value="2"/>
</dbReference>
<evidence type="ECO:0000256" key="9">
    <source>
        <dbReference type="ARBA" id="ARBA00023084"/>
    </source>
</evidence>
<dbReference type="FunFam" id="1.20.1070.10:FF:000040">
    <property type="entry name" value="Coagulation factor 2 (thrombin) receptor"/>
    <property type="match status" value="1"/>
</dbReference>
<evidence type="ECO:0000256" key="6">
    <source>
        <dbReference type="ARBA" id="ARBA00022729"/>
    </source>
</evidence>
<feature type="domain" description="G-protein coupled receptors family 1 profile" evidence="17">
    <location>
        <begin position="1"/>
        <end position="189"/>
    </location>
</feature>
<feature type="transmembrane region" description="Helical" evidence="16">
    <location>
        <begin position="179"/>
        <end position="197"/>
    </location>
</feature>
<dbReference type="InterPro" id="IPR017452">
    <property type="entry name" value="GPCR_Rhodpsn_7TM"/>
</dbReference>
<dbReference type="GO" id="GO:0007596">
    <property type="term" value="P:blood coagulation"/>
    <property type="evidence" value="ECO:0007669"/>
    <property type="project" value="UniProtKB-KW"/>
</dbReference>
<gene>
    <name evidence="18" type="ORF">G5714_020872</name>
</gene>
<keyword evidence="3" id="KW-1003">Cell membrane</keyword>
<evidence type="ECO:0000256" key="2">
    <source>
        <dbReference type="ARBA" id="ARBA00019705"/>
    </source>
</evidence>
<keyword evidence="14" id="KW-0807">Transducer</keyword>
<evidence type="ECO:0000256" key="14">
    <source>
        <dbReference type="ARBA" id="ARBA00023224"/>
    </source>
</evidence>
<keyword evidence="11" id="KW-1015">Disulfide bond</keyword>
<dbReference type="PRINTS" id="PR00908">
    <property type="entry name" value="THROMBINR"/>
</dbReference>
<dbReference type="GO" id="GO:0030194">
    <property type="term" value="P:positive regulation of blood coagulation"/>
    <property type="evidence" value="ECO:0007669"/>
    <property type="project" value="TreeGrafter"/>
</dbReference>
<dbReference type="InterPro" id="IPR000935">
    <property type="entry name" value="Thrmbn_rcpt"/>
</dbReference>
<dbReference type="AlphaFoldDB" id="A0A7J6BYW3"/>
<dbReference type="GO" id="GO:0005886">
    <property type="term" value="C:plasma membrane"/>
    <property type="evidence" value="ECO:0007669"/>
    <property type="project" value="UniProtKB-SubCell"/>
</dbReference>
<evidence type="ECO:0000256" key="10">
    <source>
        <dbReference type="ARBA" id="ARBA00023136"/>
    </source>
</evidence>
<evidence type="ECO:0000256" key="1">
    <source>
        <dbReference type="ARBA" id="ARBA00004651"/>
    </source>
</evidence>
<evidence type="ECO:0000256" key="7">
    <source>
        <dbReference type="ARBA" id="ARBA00022989"/>
    </source>
</evidence>
<dbReference type="GO" id="GO:0015057">
    <property type="term" value="F:thrombin-activated receptor activity"/>
    <property type="evidence" value="ECO:0007669"/>
    <property type="project" value="InterPro"/>
</dbReference>
<feature type="transmembrane region" description="Helical" evidence="16">
    <location>
        <begin position="291"/>
        <end position="312"/>
    </location>
</feature>
<proteinExistence type="predicted"/>
<evidence type="ECO:0000256" key="8">
    <source>
        <dbReference type="ARBA" id="ARBA00023040"/>
    </source>
</evidence>
<dbReference type="GO" id="GO:0007200">
    <property type="term" value="P:phospholipase C-activating G protein-coupled receptor signaling pathway"/>
    <property type="evidence" value="ECO:0007669"/>
    <property type="project" value="TreeGrafter"/>
</dbReference>
<feature type="transmembrane region" description="Helical" evidence="16">
    <location>
        <begin position="382"/>
        <end position="406"/>
    </location>
</feature>
<keyword evidence="6" id="KW-0732">Signal</keyword>
<keyword evidence="4 16" id="KW-0812">Transmembrane</keyword>
<dbReference type="Gene3D" id="1.20.1070.10">
    <property type="entry name" value="Rhodopsin 7-helix transmembrane proteins"/>
    <property type="match status" value="2"/>
</dbReference>
<dbReference type="PRINTS" id="PR01428">
    <property type="entry name" value="PROTEASEAR"/>
</dbReference>
<dbReference type="PANTHER" id="PTHR24232:SF20">
    <property type="entry name" value="PROTEINASE-ACTIVATED RECEPTOR 1"/>
    <property type="match status" value="1"/>
</dbReference>
<feature type="transmembrane region" description="Helical" evidence="16">
    <location>
        <begin position="332"/>
        <end position="362"/>
    </location>
</feature>
<dbReference type="InterPro" id="IPR000276">
    <property type="entry name" value="GPCR_Rhodpsn"/>
</dbReference>
<evidence type="ECO:0000259" key="17">
    <source>
        <dbReference type="PROSITE" id="PS50262"/>
    </source>
</evidence>